<evidence type="ECO:0000256" key="1">
    <source>
        <dbReference type="ARBA" id="ARBA00009508"/>
    </source>
</evidence>
<dbReference type="InterPro" id="IPR008011">
    <property type="entry name" value="Complex1_LYR_dom"/>
</dbReference>
<evidence type="ECO:0000313" key="3">
    <source>
        <dbReference type="EMBL" id="GES94702.1"/>
    </source>
</evidence>
<dbReference type="InterPro" id="IPR051522">
    <property type="entry name" value="ISC_assembly_LYR"/>
</dbReference>
<dbReference type="OrthoDB" id="275715at2759"/>
<dbReference type="GO" id="GO:1990221">
    <property type="term" value="C:L-cysteine desulfurase complex"/>
    <property type="evidence" value="ECO:0007669"/>
    <property type="project" value="TreeGrafter"/>
</dbReference>
<dbReference type="Pfam" id="PF05347">
    <property type="entry name" value="Complex1_LYR"/>
    <property type="match status" value="1"/>
</dbReference>
<dbReference type="GO" id="GO:0005739">
    <property type="term" value="C:mitochondrion"/>
    <property type="evidence" value="ECO:0007669"/>
    <property type="project" value="TreeGrafter"/>
</dbReference>
<dbReference type="EMBL" id="BLAL01000238">
    <property type="protein sequence ID" value="GES94702.1"/>
    <property type="molecule type" value="Genomic_DNA"/>
</dbReference>
<organism evidence="3 4">
    <name type="scientific">Rhizophagus clarus</name>
    <dbReference type="NCBI Taxonomy" id="94130"/>
    <lineage>
        <taxon>Eukaryota</taxon>
        <taxon>Fungi</taxon>
        <taxon>Fungi incertae sedis</taxon>
        <taxon>Mucoromycota</taxon>
        <taxon>Glomeromycotina</taxon>
        <taxon>Glomeromycetes</taxon>
        <taxon>Glomerales</taxon>
        <taxon>Glomeraceae</taxon>
        <taxon>Rhizophagus</taxon>
    </lineage>
</organism>
<dbReference type="InterPro" id="IPR045297">
    <property type="entry name" value="Complex1_LYR_LYRM4"/>
</dbReference>
<dbReference type="PANTHER" id="PTHR13166">
    <property type="entry name" value="PROTEIN C6ORF149"/>
    <property type="match status" value="1"/>
</dbReference>
<reference evidence="3" key="1">
    <citation type="submission" date="2019-10" db="EMBL/GenBank/DDBJ databases">
        <title>Conservation and host-specific expression of non-tandemly repeated heterogenous ribosome RNA gene in arbuscular mycorrhizal fungi.</title>
        <authorList>
            <person name="Maeda T."/>
            <person name="Kobayashi Y."/>
            <person name="Nakagawa T."/>
            <person name="Ezawa T."/>
            <person name="Yamaguchi K."/>
            <person name="Bino T."/>
            <person name="Nishimoto Y."/>
            <person name="Shigenobu S."/>
            <person name="Kawaguchi M."/>
        </authorList>
    </citation>
    <scope>NUCLEOTIDE SEQUENCE</scope>
    <source>
        <strain evidence="3">HR1</strain>
    </source>
</reference>
<sequence length="102" mass="11976">MASKQVLPNRTYILHLYRSLLRASQKFSSYNFRDYAYRKIRDSYHVNKNETDSDRIIQLVGKAERELGDIINSLQCDGNIQSFPLYKLANICKFYSISCNIE</sequence>
<comment type="caution">
    <text evidence="3">The sequence shown here is derived from an EMBL/GenBank/DDBJ whole genome shotgun (WGS) entry which is preliminary data.</text>
</comment>
<gene>
    <name evidence="3" type="ORF">RCL2_002141500</name>
</gene>
<proteinExistence type="inferred from homology"/>
<protein>
    <submittedName>
        <fullName evidence="3">LYR motif-containing protein 4</fullName>
    </submittedName>
</protein>
<evidence type="ECO:0000259" key="2">
    <source>
        <dbReference type="Pfam" id="PF05347"/>
    </source>
</evidence>
<dbReference type="AlphaFoldDB" id="A0A8H3QX51"/>
<feature type="domain" description="Complex 1 LYR protein" evidence="2">
    <location>
        <begin position="13"/>
        <end position="67"/>
    </location>
</feature>
<accession>A0A8H3QX51</accession>
<name>A0A8H3QX51_9GLOM</name>
<dbReference type="GO" id="GO:0016226">
    <property type="term" value="P:iron-sulfur cluster assembly"/>
    <property type="evidence" value="ECO:0007669"/>
    <property type="project" value="InterPro"/>
</dbReference>
<comment type="similarity">
    <text evidence="1">Belongs to the complex I LYR family.</text>
</comment>
<dbReference type="Proteomes" id="UP000615446">
    <property type="component" value="Unassembled WGS sequence"/>
</dbReference>
<dbReference type="PANTHER" id="PTHR13166:SF7">
    <property type="entry name" value="LYR MOTIF-CONTAINING PROTEIN 4"/>
    <property type="match status" value="1"/>
</dbReference>
<evidence type="ECO:0000313" key="4">
    <source>
        <dbReference type="Proteomes" id="UP000615446"/>
    </source>
</evidence>
<dbReference type="CDD" id="cd20264">
    <property type="entry name" value="Complex1_LYR_LYRM4"/>
    <property type="match status" value="1"/>
</dbReference>